<keyword evidence="2" id="KW-1185">Reference proteome</keyword>
<gene>
    <name evidence="1" type="ORF">G6F50_017161</name>
</gene>
<reference evidence="1 2" key="1">
    <citation type="journal article" date="2020" name="Microb. Genom.">
        <title>Genetic diversity of clinical and environmental Mucorales isolates obtained from an investigation of mucormycosis cases among solid organ transplant recipients.</title>
        <authorList>
            <person name="Nguyen M.H."/>
            <person name="Kaul D."/>
            <person name="Muto C."/>
            <person name="Cheng S.J."/>
            <person name="Richter R.A."/>
            <person name="Bruno V.M."/>
            <person name="Liu G."/>
            <person name="Beyhan S."/>
            <person name="Sundermann A.J."/>
            <person name="Mounaud S."/>
            <person name="Pasculle A.W."/>
            <person name="Nierman W.C."/>
            <person name="Driscoll E."/>
            <person name="Cumbie R."/>
            <person name="Clancy C.J."/>
            <person name="Dupont C.L."/>
        </authorList>
    </citation>
    <scope>NUCLEOTIDE SEQUENCE [LARGE SCALE GENOMIC DNA]</scope>
    <source>
        <strain evidence="1 2">GL24</strain>
    </source>
</reference>
<evidence type="ECO:0000313" key="2">
    <source>
        <dbReference type="Proteomes" id="UP000740926"/>
    </source>
</evidence>
<comment type="caution">
    <text evidence="1">The sequence shown here is derived from an EMBL/GenBank/DDBJ whole genome shotgun (WGS) entry which is preliminary data.</text>
</comment>
<organism evidence="1 2">
    <name type="scientific">Rhizopus delemar</name>
    <dbReference type="NCBI Taxonomy" id="936053"/>
    <lineage>
        <taxon>Eukaryota</taxon>
        <taxon>Fungi</taxon>
        <taxon>Fungi incertae sedis</taxon>
        <taxon>Mucoromycota</taxon>
        <taxon>Mucoromycotina</taxon>
        <taxon>Mucoromycetes</taxon>
        <taxon>Mucorales</taxon>
        <taxon>Mucorineae</taxon>
        <taxon>Rhizopodaceae</taxon>
        <taxon>Rhizopus</taxon>
    </lineage>
</organism>
<sequence>MISVLRPWLTSRRFAWISRSDRARNGHALLFPARQLQAPFAHHGLVAVGHGHDQVMDVRQPCGSLDVGVGGAGPAVADVVVEGVVEQHRVLRHHADRRPQAGLGDIAHVLAVDDDRAAIGVVEAE</sequence>
<dbReference type="EMBL" id="JAANIU010012047">
    <property type="protein sequence ID" value="KAG1530669.1"/>
    <property type="molecule type" value="Genomic_DNA"/>
</dbReference>
<dbReference type="AlphaFoldDB" id="A0A9P7C0N6"/>
<accession>A0A9P7C0N6</accession>
<dbReference type="Proteomes" id="UP000740926">
    <property type="component" value="Unassembled WGS sequence"/>
</dbReference>
<evidence type="ECO:0000313" key="1">
    <source>
        <dbReference type="EMBL" id="KAG1530669.1"/>
    </source>
</evidence>
<protein>
    <submittedName>
        <fullName evidence="1">Uncharacterized protein</fullName>
    </submittedName>
</protein>
<name>A0A9P7C0N6_9FUNG</name>
<proteinExistence type="predicted"/>